<dbReference type="OrthoDB" id="245697at2759"/>
<evidence type="ECO:0000313" key="4">
    <source>
        <dbReference type="EMBL" id="KYR01923.1"/>
    </source>
</evidence>
<dbReference type="OMA" id="EEACVFK"/>
<dbReference type="Gene3D" id="2.30.29.30">
    <property type="entry name" value="Pleckstrin-homology domain (PH domain)/Phosphotyrosine-binding domain (PTB)"/>
    <property type="match status" value="1"/>
</dbReference>
<accession>A0A152A6S1</accession>
<keyword evidence="5" id="KW-1185">Reference proteome</keyword>
<dbReference type="SUPFAM" id="SSF48065">
    <property type="entry name" value="DBL homology domain (DH-domain)"/>
    <property type="match status" value="1"/>
</dbReference>
<sequence length="532" mass="60724">MDDNKEFEDLLLSLTLAFIQRKKYSKLLKSESLRKDIIKEIWSTEKYYKEQLCTVIDLFFKPMLQMIKDSSDNSWGYKEVDVHSIFSHIENICSLSKLLFERLDPRIQSWEASSSIADIFVDLSPFFRCYKQFSENYSNSIQTLSRIKLQSPQFASWLRVREKDPRCKLLDLPSLLIAPIQKVPRYILLLDALAKATHPDHADQKRCIQASNLLKNVVQVVNDGINEDQNRKKLIALQSVFDNHIKFLGPLSYPTLVEPHRKLIKEGKLQKKSFRNQSLQSRMVYLCNDILITVTSLPVFIQSKSISKVDKIIPLVSASTVFDNEDDCSFYLISPIKTHQLVCESTQQRLQWMLDIQNAILSHVESNPSHKTQRAQWTVVHEDGIWKSISVDQPVSSNIKVSNSFEGDVNFYQKSPDSSQSYLRSSNNNNNQQVTTSFLLSTSPPPTYATSPKRFYSIPLNGSTGSAGQLSKSPNNEDKEWVPGVKKSSFSTTSSFFLGPKFELNSSNGAINTNTNNNNNNNNQNSTEDYNL</sequence>
<feature type="region of interest" description="Disordered" evidence="1">
    <location>
        <begin position="450"/>
        <end position="483"/>
    </location>
</feature>
<dbReference type="GO" id="GO:0005085">
    <property type="term" value="F:guanyl-nucleotide exchange factor activity"/>
    <property type="evidence" value="ECO:0007669"/>
    <property type="project" value="InterPro"/>
</dbReference>
<dbReference type="PANTHER" id="PTHR12673:SF50">
    <property type="entry name" value="DH DOMAIN-CONTAINING PROTEIN"/>
    <property type="match status" value="1"/>
</dbReference>
<dbReference type="SUPFAM" id="SSF50729">
    <property type="entry name" value="PH domain-like"/>
    <property type="match status" value="1"/>
</dbReference>
<dbReference type="InterPro" id="IPR000219">
    <property type="entry name" value="DH_dom"/>
</dbReference>
<dbReference type="InterPro" id="IPR011993">
    <property type="entry name" value="PH-like_dom_sf"/>
</dbReference>
<evidence type="ECO:0000259" key="3">
    <source>
        <dbReference type="PROSITE" id="PS50010"/>
    </source>
</evidence>
<dbReference type="AlphaFoldDB" id="A0A152A6S1"/>
<feature type="compositionally biased region" description="Polar residues" evidence="1">
    <location>
        <begin position="460"/>
        <end position="474"/>
    </location>
</feature>
<dbReference type="InterPro" id="IPR035899">
    <property type="entry name" value="DBL_dom_sf"/>
</dbReference>
<dbReference type="InParanoid" id="A0A152A6S1"/>
<evidence type="ECO:0000259" key="2">
    <source>
        <dbReference type="PROSITE" id="PS50003"/>
    </source>
</evidence>
<feature type="region of interest" description="Disordered" evidence="1">
    <location>
        <begin position="508"/>
        <end position="532"/>
    </location>
</feature>
<feature type="domain" description="PH" evidence="2">
    <location>
        <begin position="262"/>
        <end position="361"/>
    </location>
</feature>
<dbReference type="Proteomes" id="UP000076078">
    <property type="component" value="Unassembled WGS sequence"/>
</dbReference>
<dbReference type="PANTHER" id="PTHR12673">
    <property type="entry name" value="FACIOGENITAL DYSPLASIA PROTEIN"/>
    <property type="match status" value="1"/>
</dbReference>
<dbReference type="SMART" id="SM00325">
    <property type="entry name" value="RhoGEF"/>
    <property type="match status" value="1"/>
</dbReference>
<protein>
    <submittedName>
        <fullName evidence="4">Pleckstrin (PH) domain-containing protein</fullName>
    </submittedName>
</protein>
<dbReference type="Pfam" id="PF00621">
    <property type="entry name" value="RhoGEF"/>
    <property type="match status" value="1"/>
</dbReference>
<dbReference type="InterPro" id="IPR001849">
    <property type="entry name" value="PH_domain"/>
</dbReference>
<comment type="caution">
    <text evidence="4">The sequence shown here is derived from an EMBL/GenBank/DDBJ whole genome shotgun (WGS) entry which is preliminary data.</text>
</comment>
<evidence type="ECO:0000313" key="5">
    <source>
        <dbReference type="Proteomes" id="UP000076078"/>
    </source>
</evidence>
<dbReference type="PROSITE" id="PS50003">
    <property type="entry name" value="PH_DOMAIN"/>
    <property type="match status" value="1"/>
</dbReference>
<evidence type="ECO:0000256" key="1">
    <source>
        <dbReference type="SAM" id="MobiDB-lite"/>
    </source>
</evidence>
<gene>
    <name evidence="4" type="ORF">DLAC_00712</name>
</gene>
<dbReference type="Gene3D" id="1.20.900.10">
    <property type="entry name" value="Dbl homology (DH) domain"/>
    <property type="match status" value="1"/>
</dbReference>
<dbReference type="PROSITE" id="PS50010">
    <property type="entry name" value="DH_2"/>
    <property type="match status" value="1"/>
</dbReference>
<dbReference type="InterPro" id="IPR051092">
    <property type="entry name" value="FYVE_RhoGEF_PH"/>
</dbReference>
<dbReference type="GO" id="GO:0005737">
    <property type="term" value="C:cytoplasm"/>
    <property type="evidence" value="ECO:0007669"/>
    <property type="project" value="TreeGrafter"/>
</dbReference>
<dbReference type="EMBL" id="LODT01000004">
    <property type="protein sequence ID" value="KYR01923.1"/>
    <property type="molecule type" value="Genomic_DNA"/>
</dbReference>
<dbReference type="CDD" id="cd00160">
    <property type="entry name" value="RhoGEF"/>
    <property type="match status" value="1"/>
</dbReference>
<name>A0A152A6S1_TIELA</name>
<reference evidence="4 5" key="1">
    <citation type="submission" date="2015-12" db="EMBL/GenBank/DDBJ databases">
        <title>Dictyostelia acquired genes for synthesis and detection of signals that induce cell-type specialization by lateral gene transfer from prokaryotes.</title>
        <authorList>
            <person name="Gloeckner G."/>
            <person name="Schaap P."/>
        </authorList>
    </citation>
    <scope>NUCLEOTIDE SEQUENCE [LARGE SCALE GENOMIC DNA]</scope>
    <source>
        <strain evidence="4 5">TK</strain>
    </source>
</reference>
<proteinExistence type="predicted"/>
<organism evidence="4 5">
    <name type="scientific">Tieghemostelium lacteum</name>
    <name type="common">Slime mold</name>
    <name type="synonym">Dictyostelium lacteum</name>
    <dbReference type="NCBI Taxonomy" id="361077"/>
    <lineage>
        <taxon>Eukaryota</taxon>
        <taxon>Amoebozoa</taxon>
        <taxon>Evosea</taxon>
        <taxon>Eumycetozoa</taxon>
        <taxon>Dictyostelia</taxon>
        <taxon>Dictyosteliales</taxon>
        <taxon>Raperosteliaceae</taxon>
        <taxon>Tieghemostelium</taxon>
    </lineage>
</organism>
<dbReference type="SMART" id="SM00233">
    <property type="entry name" value="PH"/>
    <property type="match status" value="1"/>
</dbReference>
<feature type="domain" description="DH" evidence="3">
    <location>
        <begin position="33"/>
        <end position="224"/>
    </location>
</feature>